<gene>
    <name evidence="7" type="ORF">BD289DRAFT_448978</name>
</gene>
<dbReference type="SUPFAM" id="SSF51730">
    <property type="entry name" value="FAD-linked oxidoreductase"/>
    <property type="match status" value="1"/>
</dbReference>
<dbReference type="PANTHER" id="PTHR13914">
    <property type="entry name" value="PROLINE OXIDASE"/>
    <property type="match status" value="1"/>
</dbReference>
<organism evidence="7 8">
    <name type="scientific">Coniella lustricola</name>
    <dbReference type="NCBI Taxonomy" id="2025994"/>
    <lineage>
        <taxon>Eukaryota</taxon>
        <taxon>Fungi</taxon>
        <taxon>Dikarya</taxon>
        <taxon>Ascomycota</taxon>
        <taxon>Pezizomycotina</taxon>
        <taxon>Sordariomycetes</taxon>
        <taxon>Sordariomycetidae</taxon>
        <taxon>Diaporthales</taxon>
        <taxon>Schizoparmaceae</taxon>
        <taxon>Coniella</taxon>
    </lineage>
</organism>
<dbReference type="GO" id="GO:0010133">
    <property type="term" value="P:L-proline catabolic process to L-glutamate"/>
    <property type="evidence" value="ECO:0007669"/>
    <property type="project" value="TreeGrafter"/>
</dbReference>
<evidence type="ECO:0000256" key="2">
    <source>
        <dbReference type="ARBA" id="ARBA00012695"/>
    </source>
</evidence>
<evidence type="ECO:0000256" key="3">
    <source>
        <dbReference type="ARBA" id="ARBA00023002"/>
    </source>
</evidence>
<feature type="domain" description="Proline dehydrogenase" evidence="6">
    <location>
        <begin position="16"/>
        <end position="269"/>
    </location>
</feature>
<comment type="similarity">
    <text evidence="1 5">Belongs to the proline oxidase family.</text>
</comment>
<evidence type="ECO:0000256" key="5">
    <source>
        <dbReference type="RuleBase" id="RU364054"/>
    </source>
</evidence>
<dbReference type="OrthoDB" id="5464at2759"/>
<evidence type="ECO:0000256" key="4">
    <source>
        <dbReference type="ARBA" id="ARBA00023062"/>
    </source>
</evidence>
<dbReference type="InParanoid" id="A0A2T2ZRM7"/>
<comment type="catalytic activity">
    <reaction evidence="5">
        <text>L-proline + a quinone = (S)-1-pyrroline-5-carboxylate + a quinol + H(+)</text>
        <dbReference type="Rhea" id="RHEA:23784"/>
        <dbReference type="ChEBI" id="CHEBI:15378"/>
        <dbReference type="ChEBI" id="CHEBI:17388"/>
        <dbReference type="ChEBI" id="CHEBI:24646"/>
        <dbReference type="ChEBI" id="CHEBI:60039"/>
        <dbReference type="ChEBI" id="CHEBI:132124"/>
        <dbReference type="EC" id="1.5.5.2"/>
    </reaction>
</comment>
<dbReference type="Pfam" id="PF01619">
    <property type="entry name" value="Pro_dh"/>
    <property type="match status" value="1"/>
</dbReference>
<keyword evidence="4 5" id="KW-0642">Proline metabolism</keyword>
<keyword evidence="8" id="KW-1185">Reference proteome</keyword>
<dbReference type="EC" id="1.5.5.2" evidence="2 5"/>
<evidence type="ECO:0000256" key="1">
    <source>
        <dbReference type="ARBA" id="ARBA00005869"/>
    </source>
</evidence>
<keyword evidence="5" id="KW-0274">FAD</keyword>
<comment type="function">
    <text evidence="5">Converts proline to delta-1-pyrroline-5-carboxylate.</text>
</comment>
<evidence type="ECO:0000313" key="7">
    <source>
        <dbReference type="EMBL" id="PSR73362.1"/>
    </source>
</evidence>
<dbReference type="AlphaFoldDB" id="A0A2T2ZRM7"/>
<dbReference type="STRING" id="2025994.A0A2T2ZRM7"/>
<dbReference type="GO" id="GO:0004657">
    <property type="term" value="F:proline dehydrogenase activity"/>
    <property type="evidence" value="ECO:0007669"/>
    <property type="project" value="UniProtKB-EC"/>
</dbReference>
<dbReference type="GO" id="GO:0071949">
    <property type="term" value="F:FAD binding"/>
    <property type="evidence" value="ECO:0007669"/>
    <property type="project" value="TreeGrafter"/>
</dbReference>
<keyword evidence="3 5" id="KW-0560">Oxidoreductase</keyword>
<proteinExistence type="inferred from homology"/>
<dbReference type="PANTHER" id="PTHR13914:SF0">
    <property type="entry name" value="PROLINE DEHYDROGENASE 1, MITOCHONDRIAL"/>
    <property type="match status" value="1"/>
</dbReference>
<comment type="cofactor">
    <cofactor evidence="5">
        <name>FAD</name>
        <dbReference type="ChEBI" id="CHEBI:57692"/>
    </cofactor>
</comment>
<evidence type="ECO:0000313" key="8">
    <source>
        <dbReference type="Proteomes" id="UP000241462"/>
    </source>
</evidence>
<dbReference type="InterPro" id="IPR029041">
    <property type="entry name" value="FAD-linked_oxidoreductase-like"/>
</dbReference>
<sequence length="291" mass="32066">MIHSLTSVWARLSGAGISVTNALMSGGPLPAQLFEAMDDMAAHARELDCRIIIDAEQQALQQSIDQVAVGLMRKHNKDKVLIVNTLQAYLKEAKHKLAHQVALAQDQGWILAIKLVRGAYINNEMRDRIHATKADTDQCYNDIVASILTGTAAATGAHAANKSPRVELLIAGHNSESVDRALHMVQQLSRRKQLKTTPEFGQLQGMADNLSGTILQHNDRLGPAGGQAQERSWPAVKVYKYMTWGTVQECMEYLVRRAVENRGAADRLRADMRMMAGELKTRVVASLTGRH</sequence>
<protein>
    <recommendedName>
        <fullName evidence="2 5">Proline dehydrogenase</fullName>
        <ecNumber evidence="2 5">1.5.5.2</ecNumber>
    </recommendedName>
</protein>
<name>A0A2T2ZRM7_9PEZI</name>
<keyword evidence="5" id="KW-0285">Flavoprotein</keyword>
<dbReference type="InterPro" id="IPR002872">
    <property type="entry name" value="Proline_DH_dom"/>
</dbReference>
<reference evidence="7 8" key="1">
    <citation type="journal article" date="2018" name="Mycol. Prog.">
        <title>Coniella lustricola, a new species from submerged detritus.</title>
        <authorList>
            <person name="Raudabaugh D.B."/>
            <person name="Iturriaga T."/>
            <person name="Carver A."/>
            <person name="Mondo S."/>
            <person name="Pangilinan J."/>
            <person name="Lipzen A."/>
            <person name="He G."/>
            <person name="Amirebrahimi M."/>
            <person name="Grigoriev I.V."/>
            <person name="Miller A.N."/>
        </authorList>
    </citation>
    <scope>NUCLEOTIDE SEQUENCE [LARGE SCALE GENOMIC DNA]</scope>
    <source>
        <strain evidence="7 8">B22-T-1</strain>
    </source>
</reference>
<dbReference type="EMBL" id="KZ678986">
    <property type="protein sequence ID" value="PSR73362.1"/>
    <property type="molecule type" value="Genomic_DNA"/>
</dbReference>
<accession>A0A2T2ZRM7</accession>
<dbReference type="InterPro" id="IPR015659">
    <property type="entry name" value="Proline_oxidase"/>
</dbReference>
<dbReference type="Proteomes" id="UP000241462">
    <property type="component" value="Unassembled WGS sequence"/>
</dbReference>
<evidence type="ECO:0000259" key="6">
    <source>
        <dbReference type="Pfam" id="PF01619"/>
    </source>
</evidence>
<dbReference type="GO" id="GO:0005739">
    <property type="term" value="C:mitochondrion"/>
    <property type="evidence" value="ECO:0007669"/>
    <property type="project" value="TreeGrafter"/>
</dbReference>
<dbReference type="Gene3D" id="3.20.20.220">
    <property type="match status" value="1"/>
</dbReference>